<evidence type="ECO:0000256" key="6">
    <source>
        <dbReference type="SAM" id="Phobius"/>
    </source>
</evidence>
<keyword evidence="5 6" id="KW-0472">Membrane</keyword>
<evidence type="ECO:0000256" key="2">
    <source>
        <dbReference type="ARBA" id="ARBA00022475"/>
    </source>
</evidence>
<feature type="transmembrane region" description="Helical" evidence="6">
    <location>
        <begin position="113"/>
        <end position="136"/>
    </location>
</feature>
<dbReference type="PANTHER" id="PTHR32196">
    <property type="entry name" value="ABC TRANSPORTER PERMEASE PROTEIN YPHD-RELATED-RELATED"/>
    <property type="match status" value="1"/>
</dbReference>
<evidence type="ECO:0000256" key="3">
    <source>
        <dbReference type="ARBA" id="ARBA00022692"/>
    </source>
</evidence>
<dbReference type="GO" id="GO:0005886">
    <property type="term" value="C:plasma membrane"/>
    <property type="evidence" value="ECO:0007669"/>
    <property type="project" value="UniProtKB-SubCell"/>
</dbReference>
<proteinExistence type="predicted"/>
<sequence>MNTPSRSSTVEARSKAEGRRPSRAAAVLSPSFWADWASAVGLVGLVIVFSILQPVFLTAPNIQALLVAAAILIVLSIGQTFVVMTAGIDLSLAALVMLGAIVLGLTHEAGYGIFASCVLAVIVTSGLGFLNGLLITAGKIPDFVVTLGTLSAVTGLALILSGGEPTMVGDTFLLRLASGSIGIFGYPFLVAVAVALVSHIVLYHTRFGVHLLATGGQQESARQLGIRTGRVRIAAYTISGLCGGIAAILLVARIGSAEPTINTNLLLNSVAAVVLGGVSLFGGRGSILGPLLGAVMLTTLVNGLTLLSVSAFYQPLAVGFIVVLAALIMRYQK</sequence>
<dbReference type="PANTHER" id="PTHR32196:SF72">
    <property type="entry name" value="RIBOSE IMPORT PERMEASE PROTEIN RBSC"/>
    <property type="match status" value="1"/>
</dbReference>
<comment type="subcellular location">
    <subcellularLocation>
        <location evidence="1">Cell membrane</location>
        <topology evidence="1">Multi-pass membrane protein</topology>
    </subcellularLocation>
</comment>
<dbReference type="CDD" id="cd06579">
    <property type="entry name" value="TM_PBP1_transp_AraH_like"/>
    <property type="match status" value="1"/>
</dbReference>
<accession>A0A840AM18</accession>
<feature type="transmembrane region" description="Helical" evidence="6">
    <location>
        <begin position="32"/>
        <end position="56"/>
    </location>
</feature>
<feature type="transmembrane region" description="Helical" evidence="6">
    <location>
        <begin position="183"/>
        <end position="203"/>
    </location>
</feature>
<gene>
    <name evidence="7" type="ORF">GGR25_001427</name>
</gene>
<feature type="transmembrane region" description="Helical" evidence="6">
    <location>
        <begin position="261"/>
        <end position="281"/>
    </location>
</feature>
<comment type="caution">
    <text evidence="7">The sequence shown here is derived from an EMBL/GenBank/DDBJ whole genome shotgun (WGS) entry which is preliminary data.</text>
</comment>
<dbReference type="EMBL" id="JACIDS010000002">
    <property type="protein sequence ID" value="MBB3930388.1"/>
    <property type="molecule type" value="Genomic_DNA"/>
</dbReference>
<feature type="transmembrane region" description="Helical" evidence="6">
    <location>
        <begin position="233"/>
        <end position="255"/>
    </location>
</feature>
<dbReference type="InterPro" id="IPR001851">
    <property type="entry name" value="ABC_transp_permease"/>
</dbReference>
<name>A0A840AM18_9HYPH</name>
<feature type="transmembrane region" description="Helical" evidence="6">
    <location>
        <begin position="312"/>
        <end position="331"/>
    </location>
</feature>
<keyword evidence="4 6" id="KW-1133">Transmembrane helix</keyword>
<feature type="transmembrane region" description="Helical" evidence="6">
    <location>
        <begin position="288"/>
        <end position="306"/>
    </location>
</feature>
<keyword evidence="3 6" id="KW-0812">Transmembrane</keyword>
<dbReference type="AlphaFoldDB" id="A0A840AM18"/>
<evidence type="ECO:0000256" key="4">
    <source>
        <dbReference type="ARBA" id="ARBA00022989"/>
    </source>
</evidence>
<feature type="transmembrane region" description="Helical" evidence="6">
    <location>
        <begin position="62"/>
        <end position="83"/>
    </location>
</feature>
<dbReference type="Proteomes" id="UP000553963">
    <property type="component" value="Unassembled WGS sequence"/>
</dbReference>
<keyword evidence="8" id="KW-1185">Reference proteome</keyword>
<reference evidence="7 8" key="1">
    <citation type="submission" date="2020-08" db="EMBL/GenBank/DDBJ databases">
        <title>Genomic Encyclopedia of Type Strains, Phase IV (KMG-IV): sequencing the most valuable type-strain genomes for metagenomic binning, comparative biology and taxonomic classification.</title>
        <authorList>
            <person name="Goeker M."/>
        </authorList>
    </citation>
    <scope>NUCLEOTIDE SEQUENCE [LARGE SCALE GENOMIC DNA]</scope>
    <source>
        <strain evidence="7 8">DSM 25966</strain>
    </source>
</reference>
<organism evidence="7 8">
    <name type="scientific">Kaistia hirudinis</name>
    <dbReference type="NCBI Taxonomy" id="1293440"/>
    <lineage>
        <taxon>Bacteria</taxon>
        <taxon>Pseudomonadati</taxon>
        <taxon>Pseudomonadota</taxon>
        <taxon>Alphaproteobacteria</taxon>
        <taxon>Hyphomicrobiales</taxon>
        <taxon>Kaistiaceae</taxon>
        <taxon>Kaistia</taxon>
    </lineage>
</organism>
<evidence type="ECO:0000313" key="8">
    <source>
        <dbReference type="Proteomes" id="UP000553963"/>
    </source>
</evidence>
<keyword evidence="2" id="KW-1003">Cell membrane</keyword>
<evidence type="ECO:0000256" key="1">
    <source>
        <dbReference type="ARBA" id="ARBA00004651"/>
    </source>
</evidence>
<dbReference type="GO" id="GO:0022857">
    <property type="term" value="F:transmembrane transporter activity"/>
    <property type="evidence" value="ECO:0007669"/>
    <property type="project" value="InterPro"/>
</dbReference>
<evidence type="ECO:0000313" key="7">
    <source>
        <dbReference type="EMBL" id="MBB3930388.1"/>
    </source>
</evidence>
<dbReference type="Pfam" id="PF02653">
    <property type="entry name" value="BPD_transp_2"/>
    <property type="match status" value="1"/>
</dbReference>
<feature type="transmembrane region" description="Helical" evidence="6">
    <location>
        <begin position="143"/>
        <end position="163"/>
    </location>
</feature>
<dbReference type="RefSeq" id="WP_183398051.1">
    <property type="nucleotide sequence ID" value="NZ_JACIDS010000002.1"/>
</dbReference>
<evidence type="ECO:0000256" key="5">
    <source>
        <dbReference type="ARBA" id="ARBA00023136"/>
    </source>
</evidence>
<protein>
    <submittedName>
        <fullName evidence="7">Ribose transport system permease protein</fullName>
    </submittedName>
</protein>